<dbReference type="InterPro" id="IPR028259">
    <property type="entry name" value="AP2-like_int_N"/>
</dbReference>
<dbReference type="CDD" id="cd01189">
    <property type="entry name" value="INT_ICEBs1_C_like"/>
    <property type="match status" value="1"/>
</dbReference>
<dbReference type="PANTHER" id="PTHR30349">
    <property type="entry name" value="PHAGE INTEGRASE-RELATED"/>
    <property type="match status" value="1"/>
</dbReference>
<dbReference type="InterPro" id="IPR050090">
    <property type="entry name" value="Tyrosine_recombinase_XerCD"/>
</dbReference>
<feature type="domain" description="Core-binding (CB)" evidence="6">
    <location>
        <begin position="93"/>
        <end position="185"/>
    </location>
</feature>
<feature type="domain" description="Tyr recombinase" evidence="5">
    <location>
        <begin position="244"/>
        <end position="441"/>
    </location>
</feature>
<dbReference type="PANTHER" id="PTHR30349:SF91">
    <property type="entry name" value="INTA PROTEIN"/>
    <property type="match status" value="1"/>
</dbReference>
<dbReference type="PROSITE" id="PS51900">
    <property type="entry name" value="CB"/>
    <property type="match status" value="1"/>
</dbReference>
<dbReference type="InterPro" id="IPR044068">
    <property type="entry name" value="CB"/>
</dbReference>
<reference evidence="7 8" key="1">
    <citation type="submission" date="2022-03" db="EMBL/GenBank/DDBJ databases">
        <title>Pseudonocardia alaer sp. nov., a novel actinomycete isolated from reed forest soil.</title>
        <authorList>
            <person name="Wang L."/>
        </authorList>
    </citation>
    <scope>NUCLEOTIDE SEQUENCE [LARGE SCALE GENOMIC DNA]</scope>
    <source>
        <strain evidence="7 8">Y-16303</strain>
    </source>
</reference>
<dbReference type="Pfam" id="PF14659">
    <property type="entry name" value="Phage_int_SAM_3"/>
    <property type="match status" value="1"/>
</dbReference>
<protein>
    <submittedName>
        <fullName evidence="7">Site-specific integrase</fullName>
    </submittedName>
</protein>
<evidence type="ECO:0000259" key="6">
    <source>
        <dbReference type="PROSITE" id="PS51900"/>
    </source>
</evidence>
<evidence type="ECO:0000256" key="2">
    <source>
        <dbReference type="ARBA" id="ARBA00023125"/>
    </source>
</evidence>
<dbReference type="EMBL" id="JAKXMK010000004">
    <property type="protein sequence ID" value="MCH6165320.1"/>
    <property type="molecule type" value="Genomic_DNA"/>
</dbReference>
<dbReference type="Pfam" id="PF14657">
    <property type="entry name" value="Arm-DNA-bind_4"/>
    <property type="match status" value="1"/>
</dbReference>
<evidence type="ECO:0000256" key="3">
    <source>
        <dbReference type="ARBA" id="ARBA00023172"/>
    </source>
</evidence>
<keyword evidence="3" id="KW-0233">DNA recombination</keyword>
<evidence type="ECO:0000256" key="4">
    <source>
        <dbReference type="PROSITE-ProRule" id="PRU01248"/>
    </source>
</evidence>
<dbReference type="Pfam" id="PF00589">
    <property type="entry name" value="Phage_integrase"/>
    <property type="match status" value="1"/>
</dbReference>
<keyword evidence="8" id="KW-1185">Reference proteome</keyword>
<gene>
    <name evidence="7" type="ORF">MMF94_06475</name>
</gene>
<keyword evidence="2 4" id="KW-0238">DNA-binding</keyword>
<evidence type="ECO:0000313" key="7">
    <source>
        <dbReference type="EMBL" id="MCH6165320.1"/>
    </source>
</evidence>
<organism evidence="7 8">
    <name type="scientific">Pseudonocardia alaniniphila</name>
    <dbReference type="NCBI Taxonomy" id="75291"/>
    <lineage>
        <taxon>Bacteria</taxon>
        <taxon>Bacillati</taxon>
        <taxon>Actinomycetota</taxon>
        <taxon>Actinomycetes</taxon>
        <taxon>Pseudonocardiales</taxon>
        <taxon>Pseudonocardiaceae</taxon>
        <taxon>Pseudonocardia</taxon>
    </lineage>
</organism>
<dbReference type="Gene3D" id="1.10.443.10">
    <property type="entry name" value="Intergrase catalytic core"/>
    <property type="match status" value="1"/>
</dbReference>
<dbReference type="InterPro" id="IPR010998">
    <property type="entry name" value="Integrase_recombinase_N"/>
</dbReference>
<dbReference type="RefSeq" id="WP_241035344.1">
    <property type="nucleotide sequence ID" value="NZ_BAAAJF010000023.1"/>
</dbReference>
<accession>A0ABS9T9V4</accession>
<proteinExistence type="predicted"/>
<evidence type="ECO:0000313" key="8">
    <source>
        <dbReference type="Proteomes" id="UP001299970"/>
    </source>
</evidence>
<dbReference type="PROSITE" id="PS51898">
    <property type="entry name" value="TYR_RECOMBINASE"/>
    <property type="match status" value="1"/>
</dbReference>
<dbReference type="InterPro" id="IPR013762">
    <property type="entry name" value="Integrase-like_cat_sf"/>
</dbReference>
<dbReference type="InterPro" id="IPR002104">
    <property type="entry name" value="Integrase_catalytic"/>
</dbReference>
<dbReference type="InterPro" id="IPR011010">
    <property type="entry name" value="DNA_brk_join_enz"/>
</dbReference>
<dbReference type="SUPFAM" id="SSF56349">
    <property type="entry name" value="DNA breaking-rejoining enzymes"/>
    <property type="match status" value="2"/>
</dbReference>
<sequence>MSGKGHIYKRCGCTVVENGTRKQLGKGCPQLKRPDGAWNPRHGTWTFAISVEGERGSRKQIVRGGYDSQREAQAAMDELKGKAARGIDVASRLTVGQYLREWIGSKKDIKRNTLRSYTGHIDRYWDPHLGHLRLADLRVQHVATVFAAIDSHNELCRRGKAIRPVGPASVQRIRATLRTALSDALRQGLITTNPAALVKLPSAKRPKGLVWTDDRVERWQAEVDVLVAKGMRLKKARAAVSTPSKVMVWRPDQLGTFLDSASADPLYALWHLYAFRGLRRGEACGLEWPEVDLAGGTITIVRQRISIGGVVHEDTPKSDAGERTIALDAGTVMALKAHRKQQLADRLAAGGEWVESGKVFTTRDGRPLDPEHVTDRFYDLCVDAGVPPIRLHDLRHGAASLMLAAGVSMKTVQETLGHSNIALTANTYTSVYPEVAQAAAEAAAALVPRAAR</sequence>
<name>A0ABS9T9V4_9PSEU</name>
<evidence type="ECO:0000256" key="1">
    <source>
        <dbReference type="ARBA" id="ARBA00022908"/>
    </source>
</evidence>
<evidence type="ECO:0000259" key="5">
    <source>
        <dbReference type="PROSITE" id="PS51898"/>
    </source>
</evidence>
<comment type="caution">
    <text evidence="7">The sequence shown here is derived from an EMBL/GenBank/DDBJ whole genome shotgun (WGS) entry which is preliminary data.</text>
</comment>
<dbReference type="Gene3D" id="1.10.150.130">
    <property type="match status" value="1"/>
</dbReference>
<keyword evidence="1" id="KW-0229">DNA integration</keyword>
<dbReference type="InterPro" id="IPR004107">
    <property type="entry name" value="Integrase_SAM-like_N"/>
</dbReference>
<dbReference type="Proteomes" id="UP001299970">
    <property type="component" value="Unassembled WGS sequence"/>
</dbReference>